<dbReference type="GO" id="GO:0020037">
    <property type="term" value="F:heme binding"/>
    <property type="evidence" value="ECO:0007669"/>
    <property type="project" value="TreeGrafter"/>
</dbReference>
<dbReference type="SMART" id="SM01117">
    <property type="entry name" value="Cyt-b5"/>
    <property type="match status" value="1"/>
</dbReference>
<proteinExistence type="inferred from homology"/>
<organism evidence="6 7">
    <name type="scientific">Penicillium antarcticum</name>
    <dbReference type="NCBI Taxonomy" id="416450"/>
    <lineage>
        <taxon>Eukaryota</taxon>
        <taxon>Fungi</taxon>
        <taxon>Dikarya</taxon>
        <taxon>Ascomycota</taxon>
        <taxon>Pezizomycotina</taxon>
        <taxon>Eurotiomycetes</taxon>
        <taxon>Eurotiomycetidae</taxon>
        <taxon>Eurotiales</taxon>
        <taxon>Aspergillaceae</taxon>
        <taxon>Penicillium</taxon>
    </lineage>
</organism>
<dbReference type="Pfam" id="PF00173">
    <property type="entry name" value="Cyt-b5"/>
    <property type="match status" value="1"/>
</dbReference>
<gene>
    <name evidence="6" type="ORF">PENANT_c018G05604</name>
</gene>
<dbReference type="Gene3D" id="3.10.120.10">
    <property type="entry name" value="Cytochrome b5-like heme/steroid binding domain"/>
    <property type="match status" value="1"/>
</dbReference>
<dbReference type="STRING" id="416450.A0A1V6Q1P6"/>
<dbReference type="PROSITE" id="PS50255">
    <property type="entry name" value="CYTOCHROME_B5_2"/>
    <property type="match status" value="1"/>
</dbReference>
<evidence type="ECO:0000256" key="4">
    <source>
        <dbReference type="ARBA" id="ARBA00038168"/>
    </source>
</evidence>
<dbReference type="InterPro" id="IPR001199">
    <property type="entry name" value="Cyt_B5-like_heme/steroid-bd"/>
</dbReference>
<sequence>MITQSEVSKHNSDKSCWVILYGNVYNSHPGGAQAILRFAGRDATEDFDLIHPPETLKDIEATHLGPVEPQDDSYSAIDPEPSYEASVIYVNFAELERD</sequence>
<dbReference type="InterPro" id="IPR036400">
    <property type="entry name" value="Cyt_B5-like_heme/steroid_sf"/>
</dbReference>
<dbReference type="AlphaFoldDB" id="A0A1V6Q1P6"/>
<keyword evidence="1" id="KW-0349">Heme</keyword>
<evidence type="ECO:0000256" key="1">
    <source>
        <dbReference type="ARBA" id="ARBA00022617"/>
    </source>
</evidence>
<reference evidence="7" key="1">
    <citation type="journal article" date="2017" name="Nat. Microbiol.">
        <title>Global analysis of biosynthetic gene clusters reveals vast potential of secondary metabolite production in Penicillium species.</title>
        <authorList>
            <person name="Nielsen J.C."/>
            <person name="Grijseels S."/>
            <person name="Prigent S."/>
            <person name="Ji B."/>
            <person name="Dainat J."/>
            <person name="Nielsen K.F."/>
            <person name="Frisvad J.C."/>
            <person name="Workman M."/>
            <person name="Nielsen J."/>
        </authorList>
    </citation>
    <scope>NUCLEOTIDE SEQUENCE [LARGE SCALE GENOMIC DNA]</scope>
    <source>
        <strain evidence="7">IBT 31811</strain>
    </source>
</reference>
<feature type="domain" description="Cytochrome b5 heme-binding" evidence="5">
    <location>
        <begin position="1"/>
        <end position="68"/>
    </location>
</feature>
<dbReference type="Proteomes" id="UP000191672">
    <property type="component" value="Unassembled WGS sequence"/>
</dbReference>
<accession>A0A1V6Q1P6</accession>
<keyword evidence="3" id="KW-0408">Iron</keyword>
<protein>
    <recommendedName>
        <fullName evidence="5">Cytochrome b5 heme-binding domain-containing protein</fullName>
    </recommendedName>
</protein>
<name>A0A1V6Q1P6_9EURO</name>
<evidence type="ECO:0000256" key="3">
    <source>
        <dbReference type="ARBA" id="ARBA00023004"/>
    </source>
</evidence>
<dbReference type="GO" id="GO:0016020">
    <property type="term" value="C:membrane"/>
    <property type="evidence" value="ECO:0007669"/>
    <property type="project" value="TreeGrafter"/>
</dbReference>
<keyword evidence="2" id="KW-0479">Metal-binding</keyword>
<comment type="similarity">
    <text evidence="4">Belongs to the cytochrome b5 family.</text>
</comment>
<evidence type="ECO:0000259" key="5">
    <source>
        <dbReference type="PROSITE" id="PS50255"/>
    </source>
</evidence>
<evidence type="ECO:0000313" key="7">
    <source>
        <dbReference type="Proteomes" id="UP000191672"/>
    </source>
</evidence>
<keyword evidence="7" id="KW-1185">Reference proteome</keyword>
<dbReference type="InterPro" id="IPR050668">
    <property type="entry name" value="Cytochrome_b5"/>
</dbReference>
<evidence type="ECO:0000313" key="6">
    <source>
        <dbReference type="EMBL" id="OQD83163.1"/>
    </source>
</evidence>
<dbReference type="PANTHER" id="PTHR19359">
    <property type="entry name" value="CYTOCHROME B5"/>
    <property type="match status" value="1"/>
</dbReference>
<dbReference type="GO" id="GO:0046872">
    <property type="term" value="F:metal ion binding"/>
    <property type="evidence" value="ECO:0007669"/>
    <property type="project" value="UniProtKB-KW"/>
</dbReference>
<dbReference type="EMBL" id="MDYN01000018">
    <property type="protein sequence ID" value="OQD83163.1"/>
    <property type="molecule type" value="Genomic_DNA"/>
</dbReference>
<evidence type="ECO:0000256" key="2">
    <source>
        <dbReference type="ARBA" id="ARBA00022723"/>
    </source>
</evidence>
<dbReference type="SUPFAM" id="SSF55856">
    <property type="entry name" value="Cytochrome b5-like heme/steroid binding domain"/>
    <property type="match status" value="1"/>
</dbReference>
<comment type="caution">
    <text evidence="6">The sequence shown here is derived from an EMBL/GenBank/DDBJ whole genome shotgun (WGS) entry which is preliminary data.</text>
</comment>